<evidence type="ECO:0008006" key="3">
    <source>
        <dbReference type="Google" id="ProtNLM"/>
    </source>
</evidence>
<comment type="caution">
    <text evidence="1">The sequence shown here is derived from an EMBL/GenBank/DDBJ whole genome shotgun (WGS) entry which is preliminary data.</text>
</comment>
<name>A0ABS6HEQ9_9PROT</name>
<evidence type="ECO:0000313" key="2">
    <source>
        <dbReference type="Proteomes" id="UP000689967"/>
    </source>
</evidence>
<organism evidence="1 2">
    <name type="scientific">Falsiroseomonas oleicola</name>
    <dbReference type="NCBI Taxonomy" id="2801474"/>
    <lineage>
        <taxon>Bacteria</taxon>
        <taxon>Pseudomonadati</taxon>
        <taxon>Pseudomonadota</taxon>
        <taxon>Alphaproteobacteria</taxon>
        <taxon>Acetobacterales</taxon>
        <taxon>Roseomonadaceae</taxon>
        <taxon>Falsiroseomonas</taxon>
    </lineage>
</organism>
<reference evidence="1 2" key="1">
    <citation type="submission" date="2021-01" db="EMBL/GenBank/DDBJ databases">
        <title>Roseomonas sp. nov, a bacterium isolated from an oil production mixture in Yumen Oilfield.</title>
        <authorList>
            <person name="Wu D."/>
        </authorList>
    </citation>
    <scope>NUCLEOTIDE SEQUENCE [LARGE SCALE GENOMIC DNA]</scope>
    <source>
        <strain evidence="1 2">ROY-5-3</strain>
    </source>
</reference>
<proteinExistence type="predicted"/>
<accession>A0ABS6HEQ9</accession>
<dbReference type="RefSeq" id="WP_216878893.1">
    <property type="nucleotide sequence ID" value="NZ_JAERQM010000010.1"/>
</dbReference>
<gene>
    <name evidence="1" type="ORF">JJQ90_24330</name>
</gene>
<protein>
    <recommendedName>
        <fullName evidence="3">Nif11-like leader peptide family natural product</fullName>
    </recommendedName>
</protein>
<dbReference type="EMBL" id="JAERQM010000010">
    <property type="protein sequence ID" value="MBU8546869.1"/>
    <property type="molecule type" value="Genomic_DNA"/>
</dbReference>
<evidence type="ECO:0000313" key="1">
    <source>
        <dbReference type="EMBL" id="MBU8546869.1"/>
    </source>
</evidence>
<sequence>MSTSTEFARFMADHATAEARQGLLAELGVNPAPARLAGWARSRGYELTEADFQPRPISDAELDQVAGGARPPPPHILLFMG</sequence>
<dbReference type="Proteomes" id="UP000689967">
    <property type="component" value="Unassembled WGS sequence"/>
</dbReference>
<keyword evidence="2" id="KW-1185">Reference proteome</keyword>